<dbReference type="InterPro" id="IPR003700">
    <property type="entry name" value="Pantoate_hydroxy_MeTrfase"/>
</dbReference>
<keyword evidence="7" id="KW-1185">Reference proteome</keyword>
<dbReference type="EC" id="2.1.2.11" evidence="5"/>
<comment type="function">
    <text evidence="5">Catalyzes the reversible reaction in which hydroxymethyl group from 5,10-methylenetetrahydrofolate is transferred onto alpha-ketoisovalerate to form ketopantoate.</text>
</comment>
<keyword evidence="5" id="KW-0963">Cytoplasm</keyword>
<dbReference type="GO" id="GO:0003864">
    <property type="term" value="F:3-methyl-2-oxobutanoate hydroxymethyltransferase activity"/>
    <property type="evidence" value="ECO:0007669"/>
    <property type="project" value="UniProtKB-EC"/>
</dbReference>
<dbReference type="NCBIfam" id="TIGR00222">
    <property type="entry name" value="panB"/>
    <property type="match status" value="1"/>
</dbReference>
<keyword evidence="5" id="KW-0479">Metal-binding</keyword>
<dbReference type="EMBL" id="JAASQI010000006">
    <property type="protein sequence ID" value="NIJ58937.1"/>
    <property type="molecule type" value="Genomic_DNA"/>
</dbReference>
<dbReference type="Proteomes" id="UP001429580">
    <property type="component" value="Unassembled WGS sequence"/>
</dbReference>
<reference evidence="6 7" key="1">
    <citation type="submission" date="2020-03" db="EMBL/GenBank/DDBJ databases">
        <title>Genomic Encyclopedia of Type Strains, Phase IV (KMG-IV): sequencing the most valuable type-strain genomes for metagenomic binning, comparative biology and taxonomic classification.</title>
        <authorList>
            <person name="Goeker M."/>
        </authorList>
    </citation>
    <scope>NUCLEOTIDE SEQUENCE [LARGE SCALE GENOMIC DNA]</scope>
    <source>
        <strain evidence="6 7">DSM 103870</strain>
    </source>
</reference>
<name>A0ABX0V157_9HYPH</name>
<dbReference type="InterPro" id="IPR040442">
    <property type="entry name" value="Pyrv_kinase-like_dom_sf"/>
</dbReference>
<dbReference type="NCBIfam" id="NF001452">
    <property type="entry name" value="PRK00311.1"/>
    <property type="match status" value="1"/>
</dbReference>
<comment type="caution">
    <text evidence="6">The sequence shown here is derived from an EMBL/GenBank/DDBJ whole genome shotgun (WGS) entry which is preliminary data.</text>
</comment>
<evidence type="ECO:0000256" key="2">
    <source>
        <dbReference type="ARBA" id="ARBA00011424"/>
    </source>
</evidence>
<dbReference type="InterPro" id="IPR015813">
    <property type="entry name" value="Pyrv/PenolPyrv_kinase-like_dom"/>
</dbReference>
<dbReference type="PANTHER" id="PTHR20881">
    <property type="entry name" value="3-METHYL-2-OXOBUTANOATE HYDROXYMETHYLTRANSFERASE"/>
    <property type="match status" value="1"/>
</dbReference>
<accession>A0ABX0V157</accession>
<feature type="binding site" evidence="5">
    <location>
        <position position="120"/>
    </location>
    <ligand>
        <name>Mg(2+)</name>
        <dbReference type="ChEBI" id="CHEBI:18420"/>
    </ligand>
</feature>
<comment type="subunit">
    <text evidence="2 5">Homodecamer; pentamer of dimers.</text>
</comment>
<feature type="active site" description="Proton acceptor" evidence="5">
    <location>
        <position position="186"/>
    </location>
</feature>
<proteinExistence type="inferred from homology"/>
<gene>
    <name evidence="5" type="primary">panB</name>
    <name evidence="6" type="ORF">FHS82_002792</name>
</gene>
<evidence type="ECO:0000256" key="1">
    <source>
        <dbReference type="ARBA" id="ARBA00008676"/>
    </source>
</evidence>
<feature type="binding site" evidence="5">
    <location>
        <position position="88"/>
    </location>
    <ligand>
        <name>3-methyl-2-oxobutanoate</name>
        <dbReference type="ChEBI" id="CHEBI:11851"/>
    </ligand>
</feature>
<comment type="subcellular location">
    <subcellularLocation>
        <location evidence="5">Cytoplasm</location>
    </subcellularLocation>
</comment>
<feature type="binding site" evidence="5">
    <location>
        <begin position="49"/>
        <end position="50"/>
    </location>
    <ligand>
        <name>3-methyl-2-oxobutanoate</name>
        <dbReference type="ChEBI" id="CHEBI:11851"/>
    </ligand>
</feature>
<keyword evidence="5" id="KW-0460">Magnesium</keyword>
<dbReference type="PIRSF" id="PIRSF000388">
    <property type="entry name" value="Pantoate_hydroxy_MeTrfase"/>
    <property type="match status" value="1"/>
</dbReference>
<dbReference type="Pfam" id="PF02548">
    <property type="entry name" value="Pantoate_transf"/>
    <property type="match status" value="1"/>
</dbReference>
<evidence type="ECO:0000313" key="6">
    <source>
        <dbReference type="EMBL" id="NIJ58937.1"/>
    </source>
</evidence>
<dbReference type="RefSeq" id="WP_166953791.1">
    <property type="nucleotide sequence ID" value="NZ_JAASQI010000006.1"/>
</dbReference>
<comment type="similarity">
    <text evidence="1 5">Belongs to the PanB family.</text>
</comment>
<evidence type="ECO:0000313" key="7">
    <source>
        <dbReference type="Proteomes" id="UP001429580"/>
    </source>
</evidence>
<comment type="pathway">
    <text evidence="5">Cofactor biosynthesis; (R)-pantothenate biosynthesis; (R)-pantoate from 3-methyl-2-oxobutanoate: step 1/2.</text>
</comment>
<dbReference type="CDD" id="cd06557">
    <property type="entry name" value="KPHMT-like"/>
    <property type="match status" value="1"/>
</dbReference>
<feature type="binding site" evidence="5">
    <location>
        <position position="88"/>
    </location>
    <ligand>
        <name>Mg(2+)</name>
        <dbReference type="ChEBI" id="CHEBI:18420"/>
    </ligand>
</feature>
<dbReference type="HAMAP" id="MF_00156">
    <property type="entry name" value="PanB"/>
    <property type="match status" value="1"/>
</dbReference>
<organism evidence="6 7">
    <name type="scientific">Pseudochelatococcus lubricantis</name>
    <dbReference type="NCBI Taxonomy" id="1538102"/>
    <lineage>
        <taxon>Bacteria</taxon>
        <taxon>Pseudomonadati</taxon>
        <taxon>Pseudomonadota</taxon>
        <taxon>Alphaproteobacteria</taxon>
        <taxon>Hyphomicrobiales</taxon>
        <taxon>Chelatococcaceae</taxon>
        <taxon>Pseudochelatococcus</taxon>
    </lineage>
</organism>
<dbReference type="PANTHER" id="PTHR20881:SF0">
    <property type="entry name" value="3-METHYL-2-OXOBUTANOATE HYDROXYMETHYLTRANSFERASE"/>
    <property type="match status" value="1"/>
</dbReference>
<comment type="cofactor">
    <cofactor evidence="5">
        <name>Mg(2+)</name>
        <dbReference type="ChEBI" id="CHEBI:18420"/>
    </cofactor>
    <text evidence="5">Binds 1 Mg(2+) ion per subunit.</text>
</comment>
<dbReference type="SUPFAM" id="SSF51621">
    <property type="entry name" value="Phosphoenolpyruvate/pyruvate domain"/>
    <property type="match status" value="1"/>
</dbReference>
<sequence length="281" mass="29494">MSATSQSRCLTPPDIRARKGAAPIVCLTAYTTPVARLADAHCDVVLVGDSVGMVLHGLPSTLGVTLDMMILHAKAVRRGLKRALMVVDLPFGSYEESPAQAFASAARVMAETDCAAVKLEGGVDMAETMAFLVKRGIPVMAHVGLTPQSVNAFGGYTVQGRGGDAERVLADAAAAAEAGAFAVVLEKITAPLARRITETIPVPTIGIGASAACDGQILVVDDMLGLFADFRPRFVRRYAELARDAECAMAAYAEDVRARRFPAPEHSFDDIPQTPAGGAVR</sequence>
<keyword evidence="3 5" id="KW-0566">Pantothenate biosynthesis</keyword>
<protein>
    <recommendedName>
        <fullName evidence="5">3-methyl-2-oxobutanoate hydroxymethyltransferase</fullName>
        <ecNumber evidence="5">2.1.2.11</ecNumber>
    </recommendedName>
    <alternativeName>
        <fullName evidence="5">Ketopantoate hydroxymethyltransferase</fullName>
        <shortName evidence="5">KPHMT</shortName>
    </alternativeName>
</protein>
<dbReference type="Gene3D" id="3.20.20.60">
    <property type="entry name" value="Phosphoenolpyruvate-binding domains"/>
    <property type="match status" value="1"/>
</dbReference>
<feature type="binding site" evidence="5">
    <location>
        <position position="118"/>
    </location>
    <ligand>
        <name>3-methyl-2-oxobutanoate</name>
        <dbReference type="ChEBI" id="CHEBI:11851"/>
    </ligand>
</feature>
<keyword evidence="4 5" id="KW-0808">Transferase</keyword>
<evidence type="ECO:0000256" key="5">
    <source>
        <dbReference type="HAMAP-Rule" id="MF_00156"/>
    </source>
</evidence>
<feature type="binding site" evidence="5">
    <location>
        <position position="49"/>
    </location>
    <ligand>
        <name>Mg(2+)</name>
        <dbReference type="ChEBI" id="CHEBI:18420"/>
    </ligand>
</feature>
<evidence type="ECO:0000256" key="4">
    <source>
        <dbReference type="ARBA" id="ARBA00022679"/>
    </source>
</evidence>
<evidence type="ECO:0000256" key="3">
    <source>
        <dbReference type="ARBA" id="ARBA00022655"/>
    </source>
</evidence>
<comment type="catalytic activity">
    <reaction evidence="5">
        <text>(6R)-5,10-methylene-5,6,7,8-tetrahydrofolate + 3-methyl-2-oxobutanoate + H2O = 2-dehydropantoate + (6S)-5,6,7,8-tetrahydrofolate</text>
        <dbReference type="Rhea" id="RHEA:11824"/>
        <dbReference type="ChEBI" id="CHEBI:11561"/>
        <dbReference type="ChEBI" id="CHEBI:11851"/>
        <dbReference type="ChEBI" id="CHEBI:15377"/>
        <dbReference type="ChEBI" id="CHEBI:15636"/>
        <dbReference type="ChEBI" id="CHEBI:57453"/>
        <dbReference type="EC" id="2.1.2.11"/>
    </reaction>
</comment>